<evidence type="ECO:0000313" key="2">
    <source>
        <dbReference type="EMBL" id="AHB99566.1"/>
    </source>
</evidence>
<dbReference type="AlphaFoldDB" id="A0A0F6CKE4"/>
<keyword evidence="1" id="KW-0472">Membrane</keyword>
<feature type="transmembrane region" description="Helical" evidence="1">
    <location>
        <begin position="20"/>
        <end position="36"/>
    </location>
</feature>
<dbReference type="Gene3D" id="1.10.1760.20">
    <property type="match status" value="1"/>
</dbReference>
<feature type="transmembrane region" description="Helical" evidence="1">
    <location>
        <begin position="188"/>
        <end position="218"/>
    </location>
</feature>
<keyword evidence="1" id="KW-1133">Transmembrane helix</keyword>
<dbReference type="EMBL" id="CP006916">
    <property type="protein sequence ID" value="AHB99566.1"/>
    <property type="molecule type" value="Genomic_DNA"/>
</dbReference>
<evidence type="ECO:0000256" key="1">
    <source>
        <dbReference type="SAM" id="Phobius"/>
    </source>
</evidence>
<feature type="transmembrane region" description="Helical" evidence="1">
    <location>
        <begin position="91"/>
        <end position="114"/>
    </location>
</feature>
<dbReference type="KEGG" id="mgz:GCW_01570"/>
<accession>A0A0F6CKE4</accession>
<keyword evidence="1" id="KW-0812">Transmembrane</keyword>
<gene>
    <name evidence="2" type="ORF">GCW_01570</name>
</gene>
<protein>
    <submittedName>
        <fullName evidence="2">Uncharacterized protein</fullName>
    </submittedName>
</protein>
<evidence type="ECO:0000313" key="3">
    <source>
        <dbReference type="Proteomes" id="UP000018735"/>
    </source>
</evidence>
<dbReference type="eggNOG" id="ENOG50343JE">
    <property type="taxonomic scope" value="Bacteria"/>
</dbReference>
<feature type="transmembrane region" description="Helical" evidence="1">
    <location>
        <begin position="126"/>
        <end position="156"/>
    </location>
</feature>
<dbReference type="NCBIfam" id="NF046054">
    <property type="entry name" value="memb_MPN527"/>
    <property type="match status" value="1"/>
</dbReference>
<dbReference type="HOGENOM" id="CLU_1228796_0_0_14"/>
<dbReference type="Proteomes" id="UP000018735">
    <property type="component" value="Chromosome"/>
</dbReference>
<organism evidence="2 3">
    <name type="scientific">Mycoplasmoides gallisepticum S6</name>
    <dbReference type="NCBI Taxonomy" id="1006581"/>
    <lineage>
        <taxon>Bacteria</taxon>
        <taxon>Bacillati</taxon>
        <taxon>Mycoplasmatota</taxon>
        <taxon>Mycoplasmoidales</taxon>
        <taxon>Mycoplasmoidaceae</taxon>
        <taxon>Mycoplasmoides</taxon>
    </lineage>
</organism>
<name>A0A0F6CKE4_MYCGL</name>
<sequence length="228" mass="26957">MQIQKNIRKRRDYYSFNFKLSFNAGMLALAIIFAYLSSLVKIPFFSSLSLTIDISIVFLIPVIYISSIYSAVALAISLSLIHFIWNSTNWIGIIFLTIINIFTILIFAFLNWLLNKTKLKDKKVKWLLIWILIIPILMFLFSAINGILITPLYWWWFRAVRTINFIEVAKFYNSTTNLRFFLLFINDYWTGIFSLYSLFNLIKFSLVAFFAIPLLTFFQNNLFTKKMF</sequence>
<dbReference type="RefSeq" id="WP_011884131.1">
    <property type="nucleotide sequence ID" value="NC_023030.2"/>
</dbReference>
<proteinExistence type="predicted"/>
<reference evidence="2 3" key="1">
    <citation type="journal article" date="2011" name="PLoS ONE">
        <title>Core proteome of the minimal cell: comparative proteomics of three mollicute species.</title>
        <authorList>
            <person name="Fisunov G.Y."/>
            <person name="Alexeev D.G."/>
            <person name="Bazaleev N.A."/>
            <person name="Ladygina V.G."/>
            <person name="Galyamina M.A."/>
            <person name="Kondratov I.G."/>
            <person name="Zhukova N.A."/>
            <person name="Serebryakova M.V."/>
            <person name="Demina I.A."/>
            <person name="Govorun V.M."/>
        </authorList>
    </citation>
    <scope>NUCLEOTIDE SEQUENCE [LARGE SCALE GENOMIC DNA]</scope>
    <source>
        <strain evidence="2 3">S6</strain>
    </source>
</reference>